<gene>
    <name evidence="1" type="ORF">ENJ89_10805</name>
</gene>
<dbReference type="SUPFAM" id="SSF63829">
    <property type="entry name" value="Calcium-dependent phosphotriesterase"/>
    <property type="match status" value="1"/>
</dbReference>
<proteinExistence type="predicted"/>
<evidence type="ECO:0008006" key="2">
    <source>
        <dbReference type="Google" id="ProtNLM"/>
    </source>
</evidence>
<evidence type="ECO:0000313" key="1">
    <source>
        <dbReference type="EMBL" id="HHJ53675.1"/>
    </source>
</evidence>
<dbReference type="InterPro" id="IPR015943">
    <property type="entry name" value="WD40/YVTN_repeat-like_dom_sf"/>
</dbReference>
<dbReference type="AlphaFoldDB" id="A0A7V5PS14"/>
<protein>
    <recommendedName>
        <fullName evidence="2">Two component regulator propeller</fullName>
    </recommendedName>
</protein>
<dbReference type="SUPFAM" id="SSF50952">
    <property type="entry name" value="Soluble quinoprotein glucose dehydrogenase"/>
    <property type="match status" value="1"/>
</dbReference>
<organism evidence="1">
    <name type="scientific">Caldithrix abyssi</name>
    <dbReference type="NCBI Taxonomy" id="187145"/>
    <lineage>
        <taxon>Bacteria</taxon>
        <taxon>Pseudomonadati</taxon>
        <taxon>Calditrichota</taxon>
        <taxon>Calditrichia</taxon>
        <taxon>Calditrichales</taxon>
        <taxon>Calditrichaceae</taxon>
        <taxon>Caldithrix</taxon>
    </lineage>
</organism>
<dbReference type="Gene3D" id="2.130.10.10">
    <property type="entry name" value="YVTN repeat-like/Quinoprotein amine dehydrogenase"/>
    <property type="match status" value="3"/>
</dbReference>
<dbReference type="InterPro" id="IPR011041">
    <property type="entry name" value="Quinoprot_gluc/sorb_DH_b-prop"/>
</dbReference>
<comment type="caution">
    <text evidence="1">The sequence shown here is derived from an EMBL/GenBank/DDBJ whole genome shotgun (WGS) entry which is preliminary data.</text>
</comment>
<accession>A0A7V5PS14</accession>
<sequence>MRYFLLLLLLLAAPVWSQVIHRMQFNRFTHYDIEDWVTYAPSGIITAIDIGNDYVFLGTRDGGILRYDLYENRWEFPFTTSSGLRSNHIVDVCFDLQTQRWFAQTPSGIDEYNRAFNYWQPSGRKILPPKRRPDPIEIDEYQHAKNYNFPPYYRPSLNELPDFFTGRRWIFRPPDEIQDAYNRIFHLNPQRIVDNFRTLWLSTNGLGVARADLNNWNLRIEQRGLTNISPRDLFLDKNSIWIGGLPFGDEPHGINRWFDRKDRWRSYEARYIIDLDNDYIHCVTGNRRYVFFGSEYGLLRFDKRKKEWRTFSVAQRLNNNMVNDLLIHDGVLYIATNQGLNWMNVAYGHVERSRDRNRINFPVYQIAATDSAILLATDYGVYQYRPASDRFFYFDVKAAVSDMNISALDVNGDSLWIAGNQGIAVLNKRTGQWMSFPQIQVQLGARVFDIAFSEQMVWFATDRGLLKYDSRRDYWYLYTREDGLASNRVFHIDPDGDDLWLSTDRGVTVFQWYRPGRIE</sequence>
<dbReference type="Proteomes" id="UP000886124">
    <property type="component" value="Unassembled WGS sequence"/>
</dbReference>
<reference evidence="1" key="1">
    <citation type="journal article" date="2020" name="mSystems">
        <title>Genome- and Community-Level Interaction Insights into Carbon Utilization and Element Cycling Functions of Hydrothermarchaeota in Hydrothermal Sediment.</title>
        <authorList>
            <person name="Zhou Z."/>
            <person name="Liu Y."/>
            <person name="Xu W."/>
            <person name="Pan J."/>
            <person name="Luo Z.H."/>
            <person name="Li M."/>
        </authorList>
    </citation>
    <scope>NUCLEOTIDE SEQUENCE [LARGE SCALE GENOMIC DNA]</scope>
    <source>
        <strain evidence="1">HyVt-527</strain>
    </source>
</reference>
<name>A0A7V5PS14_CALAY</name>
<dbReference type="EMBL" id="DROD01000683">
    <property type="protein sequence ID" value="HHJ53675.1"/>
    <property type="molecule type" value="Genomic_DNA"/>
</dbReference>